<feature type="compositionally biased region" description="Basic and acidic residues" evidence="11">
    <location>
        <begin position="141"/>
        <end position="158"/>
    </location>
</feature>
<feature type="compositionally biased region" description="Acidic residues" evidence="11">
    <location>
        <begin position="96"/>
        <end position="106"/>
    </location>
</feature>
<keyword evidence="13" id="KW-1185">Reference proteome</keyword>
<comment type="subunit">
    <text evidence="3 10">Associates with 90S and pre-40S pre-ribosomal particles.</text>
</comment>
<keyword evidence="7 10" id="KW-0539">Nucleus</keyword>
<evidence type="ECO:0000256" key="2">
    <source>
        <dbReference type="ARBA" id="ARBA00009418"/>
    </source>
</evidence>
<evidence type="ECO:0000313" key="13">
    <source>
        <dbReference type="Proteomes" id="UP000044602"/>
    </source>
</evidence>
<dbReference type="STRING" id="100787.A0A0G4LLG8"/>
<dbReference type="GO" id="GO:0005730">
    <property type="term" value="C:nucleolus"/>
    <property type="evidence" value="ECO:0007669"/>
    <property type="project" value="UniProtKB-SubCell"/>
</dbReference>
<comment type="similarity">
    <text evidence="2 10">Belongs to the RRP36 family.</text>
</comment>
<dbReference type="Proteomes" id="UP000044602">
    <property type="component" value="Unassembled WGS sequence"/>
</dbReference>
<evidence type="ECO:0000256" key="5">
    <source>
        <dbReference type="ARBA" id="ARBA00022552"/>
    </source>
</evidence>
<evidence type="ECO:0000256" key="11">
    <source>
        <dbReference type="SAM" id="MobiDB-lite"/>
    </source>
</evidence>
<evidence type="ECO:0000256" key="1">
    <source>
        <dbReference type="ARBA" id="ARBA00004604"/>
    </source>
</evidence>
<protein>
    <recommendedName>
        <fullName evidence="10">rRNA biogenesis protein RRP36</fullName>
    </recommendedName>
</protein>
<accession>A0A0G4LLG8</accession>
<dbReference type="GO" id="GO:0030686">
    <property type="term" value="C:90S preribosome"/>
    <property type="evidence" value="ECO:0007669"/>
    <property type="project" value="TreeGrafter"/>
</dbReference>
<comment type="function">
    <text evidence="9 10">Component of the 90S pre-ribosome involved in the maturation of rRNAs. Required for early cleavages of the pre-RNAs in the 40S ribosomal subunit maturation pathway.</text>
</comment>
<keyword evidence="8 10" id="KW-0687">Ribonucleoprotein</keyword>
<keyword evidence="5 10" id="KW-0698">rRNA processing</keyword>
<comment type="subcellular location">
    <subcellularLocation>
        <location evidence="1 10">Nucleus</location>
        <location evidence="1 10">Nucleolus</location>
    </subcellularLocation>
</comment>
<proteinExistence type="inferred from homology"/>
<evidence type="ECO:0000256" key="9">
    <source>
        <dbReference type="ARBA" id="ARBA00025053"/>
    </source>
</evidence>
<dbReference type="PANTHER" id="PTHR21738">
    <property type="entry name" value="RIBOSOMAL RNA PROCESSING PROTEIN 36 HOMOLOG"/>
    <property type="match status" value="1"/>
</dbReference>
<feature type="region of interest" description="Disordered" evidence="11">
    <location>
        <begin position="1"/>
        <end position="169"/>
    </location>
</feature>
<dbReference type="EMBL" id="CVQH01014780">
    <property type="protein sequence ID" value="CRK22876.1"/>
    <property type="molecule type" value="Genomic_DNA"/>
</dbReference>
<evidence type="ECO:0000256" key="6">
    <source>
        <dbReference type="ARBA" id="ARBA00023054"/>
    </source>
</evidence>
<organism evidence="12 13">
    <name type="scientific">Verticillium longisporum</name>
    <name type="common">Verticillium dahliae var. longisporum</name>
    <dbReference type="NCBI Taxonomy" id="100787"/>
    <lineage>
        <taxon>Eukaryota</taxon>
        <taxon>Fungi</taxon>
        <taxon>Dikarya</taxon>
        <taxon>Ascomycota</taxon>
        <taxon>Pezizomycotina</taxon>
        <taxon>Sordariomycetes</taxon>
        <taxon>Hypocreomycetidae</taxon>
        <taxon>Glomerellales</taxon>
        <taxon>Plectosphaerellaceae</taxon>
        <taxon>Verticillium</taxon>
    </lineage>
</organism>
<dbReference type="AlphaFoldDB" id="A0A0G4LLG8"/>
<keyword evidence="4 10" id="KW-0690">Ribosome biogenesis</keyword>
<dbReference type="Pfam" id="PF06102">
    <property type="entry name" value="RRP36"/>
    <property type="match status" value="1"/>
</dbReference>
<feature type="region of interest" description="Disordered" evidence="11">
    <location>
        <begin position="215"/>
        <end position="254"/>
    </location>
</feature>
<evidence type="ECO:0000256" key="3">
    <source>
        <dbReference type="ARBA" id="ARBA00011167"/>
    </source>
</evidence>
<evidence type="ECO:0000313" key="12">
    <source>
        <dbReference type="EMBL" id="CRK22876.1"/>
    </source>
</evidence>
<feature type="compositionally biased region" description="Basic and acidic residues" evidence="11">
    <location>
        <begin position="224"/>
        <end position="242"/>
    </location>
</feature>
<evidence type="ECO:0000256" key="8">
    <source>
        <dbReference type="ARBA" id="ARBA00023274"/>
    </source>
</evidence>
<name>A0A0G4LLG8_VERLO</name>
<feature type="compositionally biased region" description="Basic residues" evidence="11">
    <location>
        <begin position="1"/>
        <end position="11"/>
    </location>
</feature>
<dbReference type="GO" id="GO:0000462">
    <property type="term" value="P:maturation of SSU-rRNA from tricistronic rRNA transcript (SSU-rRNA, 5.8S rRNA, LSU-rRNA)"/>
    <property type="evidence" value="ECO:0007669"/>
    <property type="project" value="TreeGrafter"/>
</dbReference>
<evidence type="ECO:0000256" key="7">
    <source>
        <dbReference type="ARBA" id="ARBA00023242"/>
    </source>
</evidence>
<feature type="compositionally biased region" description="Polar residues" evidence="11">
    <location>
        <begin position="62"/>
        <end position="73"/>
    </location>
</feature>
<reference evidence="12 13" key="1">
    <citation type="submission" date="2015-05" db="EMBL/GenBank/DDBJ databases">
        <authorList>
            <person name="Wang D.B."/>
            <person name="Wang M."/>
        </authorList>
    </citation>
    <scope>NUCLEOTIDE SEQUENCE [LARGE SCALE GENOMIC DNA]</scope>
    <source>
        <strain evidence="12">VL1</strain>
    </source>
</reference>
<feature type="compositionally biased region" description="Basic residues" evidence="11">
    <location>
        <begin position="115"/>
        <end position="127"/>
    </location>
</feature>
<evidence type="ECO:0000256" key="4">
    <source>
        <dbReference type="ARBA" id="ARBA00022517"/>
    </source>
</evidence>
<dbReference type="PANTHER" id="PTHR21738:SF0">
    <property type="entry name" value="RIBOSOMAL RNA PROCESSING PROTEIN 36 HOMOLOG"/>
    <property type="match status" value="1"/>
</dbReference>
<gene>
    <name evidence="12" type="ORF">BN1708_013524</name>
</gene>
<feature type="compositionally biased region" description="Low complexity" evidence="11">
    <location>
        <begin position="37"/>
        <end position="48"/>
    </location>
</feature>
<keyword evidence="6" id="KW-0175">Coiled coil</keyword>
<dbReference type="InterPro" id="IPR009292">
    <property type="entry name" value="RRP36"/>
</dbReference>
<sequence length="299" mass="34223">MLKSTARKRKAPSAGPSGLQRRVRARKEEVDSEIDESSNPSENEGSELSSDEDKDDDKPKASRSSKSNLNMASISFGALAKAQASMPKRSKKESAESEESEIDDSGSDSGNESKYRKRGGLAKRSSKHAPTEMSSKRPVSRKREIFQVPKVEARDPRFDPAVNSGGSNFDEAKAKKAYAFLDEYRDSEMAELRMEIRKTKDAAQKERLQTLLQSMQNRKKAAKRKDDEKRILEEHRQREKDLVQQGKQPFYLKKSEQKKRLLTEQFKGMKKKQVNKVIERKRKKVAAKEKMELDQLQRR</sequence>
<evidence type="ECO:0000256" key="10">
    <source>
        <dbReference type="RuleBase" id="RU368027"/>
    </source>
</evidence>